<reference evidence="2 3" key="1">
    <citation type="submission" date="2016-12" db="EMBL/GenBank/DDBJ databases">
        <title>Draft genome sequence of Fusarium oxysporum causing rot on Narcissus.</title>
        <authorList>
            <person name="Armitage A.D."/>
            <person name="Taylor A."/>
            <person name="Clarkson J.P."/>
            <person name="Harrison R.J."/>
            <person name="Jackson A.C."/>
        </authorList>
    </citation>
    <scope>NUCLEOTIDE SEQUENCE [LARGE SCALE GENOMIC DNA]</scope>
    <source>
        <strain evidence="2 3">N139</strain>
    </source>
</reference>
<comment type="caution">
    <text evidence="2">The sequence shown here is derived from an EMBL/GenBank/DDBJ whole genome shotgun (WGS) entry which is preliminary data.</text>
</comment>
<name>A0A4Q2V549_FUSOX</name>
<sequence>MRLPCVILSILLRHAQKKLAEENDQTKRYEAQVRSDPAYLNDLASRHNIRKKQLQQHIQDGNDWKRVCGQRDGLLLFIFLDTYNDFKIGKEQWLELGRQNDTGPAEVFHKLLNREKGAKV</sequence>
<protein>
    <submittedName>
        <fullName evidence="2">Uncharacterized protein</fullName>
    </submittedName>
</protein>
<dbReference type="AlphaFoldDB" id="A0A4Q2V549"/>
<feature type="chain" id="PRO_5020463581" evidence="1">
    <location>
        <begin position="21"/>
        <end position="120"/>
    </location>
</feature>
<proteinExistence type="predicted"/>
<evidence type="ECO:0000256" key="1">
    <source>
        <dbReference type="SAM" id="SignalP"/>
    </source>
</evidence>
<evidence type="ECO:0000313" key="2">
    <source>
        <dbReference type="EMBL" id="RYC79413.1"/>
    </source>
</evidence>
<accession>A0A4Q2V549</accession>
<gene>
    <name evidence="2" type="ORF">BFJ63_vAg17704</name>
</gene>
<dbReference type="Proteomes" id="UP000290540">
    <property type="component" value="Unassembled WGS sequence"/>
</dbReference>
<dbReference type="EMBL" id="MQTW01000646">
    <property type="protein sequence ID" value="RYC79413.1"/>
    <property type="molecule type" value="Genomic_DNA"/>
</dbReference>
<evidence type="ECO:0000313" key="3">
    <source>
        <dbReference type="Proteomes" id="UP000290540"/>
    </source>
</evidence>
<organism evidence="2 3">
    <name type="scientific">Fusarium oxysporum f. sp. narcissi</name>
    <dbReference type="NCBI Taxonomy" id="451672"/>
    <lineage>
        <taxon>Eukaryota</taxon>
        <taxon>Fungi</taxon>
        <taxon>Dikarya</taxon>
        <taxon>Ascomycota</taxon>
        <taxon>Pezizomycotina</taxon>
        <taxon>Sordariomycetes</taxon>
        <taxon>Hypocreomycetidae</taxon>
        <taxon>Hypocreales</taxon>
        <taxon>Nectriaceae</taxon>
        <taxon>Fusarium</taxon>
        <taxon>Fusarium oxysporum species complex</taxon>
    </lineage>
</organism>
<feature type="signal peptide" evidence="1">
    <location>
        <begin position="1"/>
        <end position="20"/>
    </location>
</feature>
<keyword evidence="1" id="KW-0732">Signal</keyword>